<comment type="caution">
    <text evidence="1">The sequence shown here is derived from an EMBL/GenBank/DDBJ whole genome shotgun (WGS) entry which is preliminary data.</text>
</comment>
<dbReference type="InterPro" id="IPR014718">
    <property type="entry name" value="GH-type_carb-bd"/>
</dbReference>
<dbReference type="Gene3D" id="2.70.98.10">
    <property type="match status" value="1"/>
</dbReference>
<proteinExistence type="predicted"/>
<dbReference type="InterPro" id="IPR011013">
    <property type="entry name" value="Gal_mutarotase_sf_dom"/>
</dbReference>
<dbReference type="GO" id="GO:0016853">
    <property type="term" value="F:isomerase activity"/>
    <property type="evidence" value="ECO:0007669"/>
    <property type="project" value="InterPro"/>
</dbReference>
<dbReference type="SUPFAM" id="SSF74650">
    <property type="entry name" value="Galactose mutarotase-like"/>
    <property type="match status" value="1"/>
</dbReference>
<evidence type="ECO:0000313" key="2">
    <source>
        <dbReference type="Proteomes" id="UP000241421"/>
    </source>
</evidence>
<reference evidence="1 2" key="1">
    <citation type="submission" date="2018-04" db="EMBL/GenBank/DDBJ databases">
        <title>Massilia violaceinigra sp. nov., a novel purple-pigmented bacterium isolated from Tianshan glacier, Xinjiang, China.</title>
        <authorList>
            <person name="Wang H."/>
        </authorList>
    </citation>
    <scope>NUCLEOTIDE SEQUENCE [LARGE SCALE GENOMIC DNA]</scope>
    <source>
        <strain evidence="1 2">B448-2</strain>
    </source>
</reference>
<name>A0A2U2HF85_9BURK</name>
<evidence type="ECO:0000313" key="1">
    <source>
        <dbReference type="EMBL" id="PWF42722.1"/>
    </source>
</evidence>
<dbReference type="Proteomes" id="UP000241421">
    <property type="component" value="Unassembled WGS sequence"/>
</dbReference>
<dbReference type="PANTHER" id="PTHR11122">
    <property type="entry name" value="APOSPORY-ASSOCIATED PROTEIN C-RELATED"/>
    <property type="match status" value="1"/>
</dbReference>
<gene>
    <name evidence="1" type="ORF">C7C56_022285</name>
</gene>
<sequence length="297" mass="32893">MDADTFTFTNGALRCTVALRGAQLLSLSDGRTCDEFIWQRDPDVWADSAPILFPVIGRLKDGAYIHRGQRYAMQIHGFARDLDFELLNKDAHGVTLQLRESAATLAQYPFSFFLRVHFALDAHSLHVSYEVANSGDEVLPFSLGSHPGFRIPSSPRGLDDWSLVFSEQERASCHRLDQGLLARMPSAFPIGRDRRIALSPTLFDDDALIFKKVRSRHVRLVHRSGRVRLSMALGSAPDLGIWARPGANYVCIEPWFGYDDDSAVSGELTAKPGIVLLPVGGKFNTGYAISVPPAPRK</sequence>
<keyword evidence="2" id="KW-1185">Reference proteome</keyword>
<protein>
    <submittedName>
        <fullName evidence="1">Aldose 1-epimerase family protein</fullName>
    </submittedName>
</protein>
<dbReference type="RefSeq" id="WP_106759555.1">
    <property type="nucleotide sequence ID" value="NZ_PXWF02000292.1"/>
</dbReference>
<dbReference type="GO" id="GO:0030246">
    <property type="term" value="F:carbohydrate binding"/>
    <property type="evidence" value="ECO:0007669"/>
    <property type="project" value="InterPro"/>
</dbReference>
<dbReference type="InterPro" id="IPR037481">
    <property type="entry name" value="LacX"/>
</dbReference>
<dbReference type="InterPro" id="IPR008183">
    <property type="entry name" value="Aldose_1/G6P_1-epimerase"/>
</dbReference>
<dbReference type="OrthoDB" id="9790727at2"/>
<dbReference type="Pfam" id="PF01263">
    <property type="entry name" value="Aldose_epim"/>
    <property type="match status" value="1"/>
</dbReference>
<dbReference type="EMBL" id="PXWF02000292">
    <property type="protein sequence ID" value="PWF42722.1"/>
    <property type="molecule type" value="Genomic_DNA"/>
</dbReference>
<dbReference type="CDD" id="cd09024">
    <property type="entry name" value="Aldose_epim_lacX"/>
    <property type="match status" value="1"/>
</dbReference>
<dbReference type="GO" id="GO:0005975">
    <property type="term" value="P:carbohydrate metabolic process"/>
    <property type="evidence" value="ECO:0007669"/>
    <property type="project" value="InterPro"/>
</dbReference>
<dbReference type="PANTHER" id="PTHR11122:SF13">
    <property type="entry name" value="GLUCOSE-6-PHOSPHATE 1-EPIMERASE"/>
    <property type="match status" value="1"/>
</dbReference>
<organism evidence="1 2">
    <name type="scientific">Massilia glaciei</name>
    <dbReference type="NCBI Taxonomy" id="1524097"/>
    <lineage>
        <taxon>Bacteria</taxon>
        <taxon>Pseudomonadati</taxon>
        <taxon>Pseudomonadota</taxon>
        <taxon>Betaproteobacteria</taxon>
        <taxon>Burkholderiales</taxon>
        <taxon>Oxalobacteraceae</taxon>
        <taxon>Telluria group</taxon>
        <taxon>Massilia</taxon>
    </lineage>
</organism>
<accession>A0A2U2HF85</accession>
<dbReference type="AlphaFoldDB" id="A0A2U2HF85"/>